<accession>A0A2T2WMM1</accession>
<feature type="transmembrane region" description="Helical" evidence="2">
    <location>
        <begin position="21"/>
        <end position="39"/>
    </location>
</feature>
<dbReference type="CDD" id="cd05121">
    <property type="entry name" value="ABC1_ADCK3-like"/>
    <property type="match status" value="1"/>
</dbReference>
<dbReference type="InterPro" id="IPR000719">
    <property type="entry name" value="Prot_kinase_dom"/>
</dbReference>
<comment type="similarity">
    <text evidence="1">Belongs to the protein kinase superfamily. ADCK protein kinase family.</text>
</comment>
<dbReference type="InterPro" id="IPR011009">
    <property type="entry name" value="Kinase-like_dom_sf"/>
</dbReference>
<dbReference type="EMBL" id="PXYV01000005">
    <property type="protein sequence ID" value="PSR23480.1"/>
    <property type="molecule type" value="Genomic_DNA"/>
</dbReference>
<dbReference type="SUPFAM" id="SSF56112">
    <property type="entry name" value="Protein kinase-like (PK-like)"/>
    <property type="match status" value="1"/>
</dbReference>
<feature type="domain" description="Protein kinase" evidence="3">
    <location>
        <begin position="127"/>
        <end position="525"/>
    </location>
</feature>
<name>A0A2T2WMM1_9FIRM</name>
<dbReference type="PANTHER" id="PTHR10566:SF113">
    <property type="entry name" value="PROTEIN ACTIVITY OF BC1 COMPLEX KINASE 7, CHLOROPLASTIC"/>
    <property type="match status" value="1"/>
</dbReference>
<dbReference type="PROSITE" id="PS50011">
    <property type="entry name" value="PROTEIN_KINASE_DOM"/>
    <property type="match status" value="1"/>
</dbReference>
<protein>
    <submittedName>
        <fullName evidence="4">ABC transporter</fullName>
    </submittedName>
</protein>
<feature type="transmembrane region" description="Helical" evidence="2">
    <location>
        <begin position="403"/>
        <end position="421"/>
    </location>
</feature>
<feature type="transmembrane region" description="Helical" evidence="2">
    <location>
        <begin position="499"/>
        <end position="518"/>
    </location>
</feature>
<comment type="caution">
    <text evidence="4">The sequence shown here is derived from an EMBL/GenBank/DDBJ whole genome shotgun (WGS) entry which is preliminary data.</text>
</comment>
<dbReference type="Proteomes" id="UP000241848">
    <property type="component" value="Unassembled WGS sequence"/>
</dbReference>
<organism evidence="4 5">
    <name type="scientific">Sulfobacillus acidophilus</name>
    <dbReference type="NCBI Taxonomy" id="53633"/>
    <lineage>
        <taxon>Bacteria</taxon>
        <taxon>Bacillati</taxon>
        <taxon>Bacillota</taxon>
        <taxon>Clostridia</taxon>
        <taxon>Eubacteriales</taxon>
        <taxon>Clostridiales Family XVII. Incertae Sedis</taxon>
        <taxon>Sulfobacillus</taxon>
    </lineage>
</organism>
<dbReference type="PANTHER" id="PTHR10566">
    <property type="entry name" value="CHAPERONE-ACTIVITY OF BC1 COMPLEX CABC1 -RELATED"/>
    <property type="match status" value="1"/>
</dbReference>
<keyword evidence="2" id="KW-1133">Transmembrane helix</keyword>
<dbReference type="GO" id="GO:0004672">
    <property type="term" value="F:protein kinase activity"/>
    <property type="evidence" value="ECO:0007669"/>
    <property type="project" value="InterPro"/>
</dbReference>
<keyword evidence="2" id="KW-0812">Transmembrane</keyword>
<reference evidence="4 5" key="1">
    <citation type="journal article" date="2014" name="BMC Genomics">
        <title>Comparison of environmental and isolate Sulfobacillus genomes reveals diverse carbon, sulfur, nitrogen, and hydrogen metabolisms.</title>
        <authorList>
            <person name="Justice N.B."/>
            <person name="Norman A."/>
            <person name="Brown C.T."/>
            <person name="Singh A."/>
            <person name="Thomas B.C."/>
            <person name="Banfield J.F."/>
        </authorList>
    </citation>
    <scope>NUCLEOTIDE SEQUENCE [LARGE SCALE GENOMIC DNA]</scope>
    <source>
        <strain evidence="4">AMDSBA3</strain>
    </source>
</reference>
<dbReference type="InterPro" id="IPR004147">
    <property type="entry name" value="ABC1_dom"/>
</dbReference>
<evidence type="ECO:0000313" key="4">
    <source>
        <dbReference type="EMBL" id="PSR23480.1"/>
    </source>
</evidence>
<dbReference type="Pfam" id="PF03109">
    <property type="entry name" value="ABC1"/>
    <property type="match status" value="1"/>
</dbReference>
<evidence type="ECO:0000256" key="2">
    <source>
        <dbReference type="SAM" id="Phobius"/>
    </source>
</evidence>
<gene>
    <name evidence="4" type="ORF">C7B45_02775</name>
</gene>
<evidence type="ECO:0000259" key="3">
    <source>
        <dbReference type="PROSITE" id="PS50011"/>
    </source>
</evidence>
<evidence type="ECO:0000313" key="5">
    <source>
        <dbReference type="Proteomes" id="UP000241848"/>
    </source>
</evidence>
<dbReference type="InterPro" id="IPR050154">
    <property type="entry name" value="UbiB_kinase"/>
</dbReference>
<proteinExistence type="inferred from homology"/>
<sequence length="548" mass="62190">MSDRHAKPASETSALWRTYRIMFLFVSIMVELLWYAIVLRNQAPDLSTPKYEALYQRQARRFTRYAEEMGGLLIKVGQFLSSRVDLLPKAYLVELAKLQDRVQAAPWETVLPILETDLGPFPDHFVWFAQEPLAAASLGQVYQARLVNGDEVAVKVQRPGIDHIVRADLKALSWVVRVLSRLTEFGKTFDLNIVLREFRRLVFEELDYRRELRNTEWIRQDLNTQPHVIVPRTYAELSTERVLVMEFFRGIKIDHVDELLADGISPQLVAERVIRLYLHMVLESGVYHADPHAGNILVGPSGELILLDYGMVGSLDIAAKRNIRRLFVAVSGRDPGGLLQSMTALGMIRPEADLTRLRRRINYLLDRYYAETLDQLGHLDIPQLLRDFEAILRDKAIQVPGQFAFLGRAIAILVGLATAIYPDINLVQLFAPYAHRFVTEEAGGTSGYVSRQAQRYARTLAELPLLSAKVLHSLDQGDLQTQIQWPYGMQQLERLNASVRHLASSVYAAGFVIAGVLSLSAHPWLGRSLIVLAALIFVVSWWRGRSHH</sequence>
<feature type="transmembrane region" description="Helical" evidence="2">
    <location>
        <begin position="524"/>
        <end position="542"/>
    </location>
</feature>
<dbReference type="AlphaFoldDB" id="A0A2T2WMM1"/>
<evidence type="ECO:0000256" key="1">
    <source>
        <dbReference type="ARBA" id="ARBA00009670"/>
    </source>
</evidence>
<keyword evidence="2" id="KW-0472">Membrane</keyword>
<dbReference type="GO" id="GO:0005524">
    <property type="term" value="F:ATP binding"/>
    <property type="evidence" value="ECO:0007669"/>
    <property type="project" value="InterPro"/>
</dbReference>